<evidence type="ECO:0000313" key="2">
    <source>
        <dbReference type="EMBL" id="MBN3292259.1"/>
    </source>
</evidence>
<keyword evidence="3" id="KW-1185">Reference proteome</keyword>
<gene>
    <name evidence="2" type="primary">Srrm4</name>
    <name evidence="2" type="ORF">GTO92_0022290</name>
</gene>
<feature type="non-terminal residue" evidence="2">
    <location>
        <position position="1"/>
    </location>
</feature>
<feature type="compositionally biased region" description="Polar residues" evidence="1">
    <location>
        <begin position="55"/>
        <end position="66"/>
    </location>
</feature>
<dbReference type="Proteomes" id="UP001166052">
    <property type="component" value="Unassembled WGS sequence"/>
</dbReference>
<feature type="compositionally biased region" description="Basic residues" evidence="1">
    <location>
        <begin position="121"/>
        <end position="173"/>
    </location>
</feature>
<evidence type="ECO:0000313" key="3">
    <source>
        <dbReference type="Proteomes" id="UP001166052"/>
    </source>
</evidence>
<feature type="region of interest" description="Disordered" evidence="1">
    <location>
        <begin position="42"/>
        <end position="262"/>
    </location>
</feature>
<name>A0ABS2Z0H8_POLSE</name>
<evidence type="ECO:0000256" key="1">
    <source>
        <dbReference type="SAM" id="MobiDB-lite"/>
    </source>
</evidence>
<feature type="compositionally biased region" description="Polar residues" evidence="1">
    <location>
        <begin position="175"/>
        <end position="188"/>
    </location>
</feature>
<protein>
    <submittedName>
        <fullName evidence="2">SRRM4 protein</fullName>
    </submittedName>
</protein>
<feature type="non-terminal residue" evidence="2">
    <location>
        <position position="262"/>
    </location>
</feature>
<dbReference type="PANTHER" id="PTHR34755:SF1">
    <property type="entry name" value="SERINE_ARGININE REPETITIVE MATRIX PROTEIN 4"/>
    <property type="match status" value="1"/>
</dbReference>
<dbReference type="InterPro" id="IPR052109">
    <property type="entry name" value="SRRM_Domain-Containing"/>
</dbReference>
<proteinExistence type="predicted"/>
<accession>A0ABS2Z0H8</accession>
<comment type="caution">
    <text evidence="2">The sequence shown here is derived from an EMBL/GenBank/DDBJ whole genome shotgun (WGS) entry which is preliminary data.</text>
</comment>
<dbReference type="EMBL" id="JAAWVN010015897">
    <property type="protein sequence ID" value="MBN3292259.1"/>
    <property type="molecule type" value="Genomic_DNA"/>
</dbReference>
<organism evidence="2 3">
    <name type="scientific">Polypterus senegalus</name>
    <name type="common">Senegal bichir</name>
    <dbReference type="NCBI Taxonomy" id="55291"/>
    <lineage>
        <taxon>Eukaryota</taxon>
        <taxon>Metazoa</taxon>
        <taxon>Chordata</taxon>
        <taxon>Craniata</taxon>
        <taxon>Vertebrata</taxon>
        <taxon>Euteleostomi</taxon>
        <taxon>Actinopterygii</taxon>
        <taxon>Polypteriformes</taxon>
        <taxon>Polypteridae</taxon>
        <taxon>Polypterus</taxon>
    </lineage>
</organism>
<dbReference type="PANTHER" id="PTHR34755">
    <property type="entry name" value="SERINE/ARGININE REPETITIVE MATRIX PROTEIN 3-RELATED"/>
    <property type="match status" value="1"/>
</dbReference>
<feature type="compositionally biased region" description="Low complexity" evidence="1">
    <location>
        <begin position="220"/>
        <end position="229"/>
    </location>
</feature>
<reference evidence="2" key="1">
    <citation type="journal article" date="2021" name="Cell">
        <title>Tracing the genetic footprints of vertebrate landing in non-teleost ray-finned fishes.</title>
        <authorList>
            <person name="Bi X."/>
            <person name="Wang K."/>
            <person name="Yang L."/>
            <person name="Pan H."/>
            <person name="Jiang H."/>
            <person name="Wei Q."/>
            <person name="Fang M."/>
            <person name="Yu H."/>
            <person name="Zhu C."/>
            <person name="Cai Y."/>
            <person name="He Y."/>
            <person name="Gan X."/>
            <person name="Zeng H."/>
            <person name="Yu D."/>
            <person name="Zhu Y."/>
            <person name="Jiang H."/>
            <person name="Qiu Q."/>
            <person name="Yang H."/>
            <person name="Zhang Y.E."/>
            <person name="Wang W."/>
            <person name="Zhu M."/>
            <person name="He S."/>
            <person name="Zhang G."/>
        </authorList>
    </citation>
    <scope>NUCLEOTIDE SEQUENCE</scope>
    <source>
        <strain evidence="2">Bchr_001</strain>
    </source>
</reference>
<feature type="compositionally biased region" description="Polar residues" evidence="1">
    <location>
        <begin position="247"/>
        <end position="262"/>
    </location>
</feature>
<sequence length="262" mass="29873">MASVQQGEKQLFEKFWKGTFKAVATPRPESIIIASITARRTVLSTQKKAEETKAESVSVTQETSRGNECAKVKDGKHHSPRFPSPSFDKDLSPPPAHKRKKKKKSERKRRRSSPSYSPSPLRKKKKKSSKKRKRNRLASKKRRHSSTSPKSKRKSERKHRKRSRGRPSRRHRCQGSDSESPTYRSLSNDSRHRYHSPEEVSERTPSKTQNAEDRVDFSSKKNNSAWSKALPSFHPASPIKIVGTPKLNKNTFKFKSSSAIGS</sequence>
<feature type="compositionally biased region" description="Basic and acidic residues" evidence="1">
    <location>
        <begin position="189"/>
        <end position="219"/>
    </location>
</feature>
<feature type="compositionally biased region" description="Basic residues" evidence="1">
    <location>
        <begin position="96"/>
        <end position="112"/>
    </location>
</feature>